<dbReference type="PANTHER" id="PTHR38436">
    <property type="entry name" value="POLYKETIDE CYCLASE SNOAL-LIKE DOMAIN"/>
    <property type="match status" value="1"/>
</dbReference>
<sequence>MKSTIKLVFASIIIAVSIIACNSQDAEKEAEIVNLKAQLAQIAKTNATIAENLKTFDELDFEVYSNQDWKRLHESHSDDILVHYPDGHTSKGIEDHIKELDPMFVFAPDTRIEEHPIKIGSGNITAVVGELKGTFTEPMPIGNGEFIQPTGKSFKLPMSTIGLWNEDGVMYEEYLFYDNQAFLKQIGLAK</sequence>
<feature type="chain" id="PRO_5046193419" evidence="1">
    <location>
        <begin position="26"/>
        <end position="190"/>
    </location>
</feature>
<dbReference type="Pfam" id="PF07366">
    <property type="entry name" value="SnoaL"/>
    <property type="match status" value="1"/>
</dbReference>
<keyword evidence="3" id="KW-1185">Reference proteome</keyword>
<dbReference type="InterPro" id="IPR032710">
    <property type="entry name" value="NTF2-like_dom_sf"/>
</dbReference>
<reference evidence="2 3" key="1">
    <citation type="submission" date="2023-03" db="EMBL/GenBank/DDBJ databases">
        <title>Muricauda XX sp. nov. and Muricauda XXX sp. nov., two novel species isolated from Okinawa Trough.</title>
        <authorList>
            <person name="Cao W."/>
            <person name="Deng X."/>
        </authorList>
    </citation>
    <scope>NUCLEOTIDE SEQUENCE [LARGE SCALE GENOMIC DNA]</scope>
    <source>
        <strain evidence="2 3">81s02</strain>
    </source>
</reference>
<keyword evidence="1" id="KW-0732">Signal</keyword>
<accession>A0ABT5XJV6</accession>
<dbReference type="Gene3D" id="3.10.450.50">
    <property type="match status" value="1"/>
</dbReference>
<organism evidence="2 3">
    <name type="scientific">Flagellimonas okinawensis</name>
    <dbReference type="NCBI Taxonomy" id="3031324"/>
    <lineage>
        <taxon>Bacteria</taxon>
        <taxon>Pseudomonadati</taxon>
        <taxon>Bacteroidota</taxon>
        <taxon>Flavobacteriia</taxon>
        <taxon>Flavobacteriales</taxon>
        <taxon>Flavobacteriaceae</taxon>
        <taxon>Flagellimonas</taxon>
    </lineage>
</organism>
<proteinExistence type="predicted"/>
<name>A0ABT5XJV6_9FLAO</name>
<protein>
    <submittedName>
        <fullName evidence="2">Ester cyclase</fullName>
    </submittedName>
</protein>
<dbReference type="InterPro" id="IPR009959">
    <property type="entry name" value="Cyclase_SnoaL-like"/>
</dbReference>
<dbReference type="PANTHER" id="PTHR38436:SF1">
    <property type="entry name" value="ESTER CYCLASE"/>
    <property type="match status" value="1"/>
</dbReference>
<evidence type="ECO:0000256" key="1">
    <source>
        <dbReference type="SAM" id="SignalP"/>
    </source>
</evidence>
<dbReference type="SUPFAM" id="SSF54427">
    <property type="entry name" value="NTF2-like"/>
    <property type="match status" value="1"/>
</dbReference>
<gene>
    <name evidence="2" type="ORF">PY091_02655</name>
</gene>
<dbReference type="EMBL" id="JARFVA010000001">
    <property type="protein sequence ID" value="MDF0706100.1"/>
    <property type="molecule type" value="Genomic_DNA"/>
</dbReference>
<dbReference type="RefSeq" id="WP_275648206.1">
    <property type="nucleotide sequence ID" value="NZ_JARFVA010000001.1"/>
</dbReference>
<dbReference type="PROSITE" id="PS51257">
    <property type="entry name" value="PROKAR_LIPOPROTEIN"/>
    <property type="match status" value="1"/>
</dbReference>
<comment type="caution">
    <text evidence="2">The sequence shown here is derived from an EMBL/GenBank/DDBJ whole genome shotgun (WGS) entry which is preliminary data.</text>
</comment>
<evidence type="ECO:0000313" key="2">
    <source>
        <dbReference type="EMBL" id="MDF0706100.1"/>
    </source>
</evidence>
<evidence type="ECO:0000313" key="3">
    <source>
        <dbReference type="Proteomes" id="UP001217083"/>
    </source>
</evidence>
<feature type="signal peptide" evidence="1">
    <location>
        <begin position="1"/>
        <end position="25"/>
    </location>
</feature>
<dbReference type="Proteomes" id="UP001217083">
    <property type="component" value="Unassembled WGS sequence"/>
</dbReference>